<accession>A0A0P0WWT5</accession>
<sequence length="94" mass="9645">MRLCSTIEPLSCSSPVLGDGDERDGSGVGSSGLDLEELTCLPACSLSVRAHRPPRLILLGSLRPAATLPTNAACRSSPALSPKETTSRALVEAG</sequence>
<reference evidence="2 3" key="3">
    <citation type="journal article" date="2013" name="Rice">
        <title>Improvement of the Oryza sativa Nipponbare reference genome using next generation sequence and optical map data.</title>
        <authorList>
            <person name="Kawahara Y."/>
            <person name="de la Bastide M."/>
            <person name="Hamilton J.P."/>
            <person name="Kanamori H."/>
            <person name="McCombie W.R."/>
            <person name="Ouyang S."/>
            <person name="Schwartz D.C."/>
            <person name="Tanaka T."/>
            <person name="Wu J."/>
            <person name="Zhou S."/>
            <person name="Childs K.L."/>
            <person name="Davidson R.M."/>
            <person name="Lin H."/>
            <person name="Quesada-Ocampo L."/>
            <person name="Vaillancourt B."/>
            <person name="Sakai H."/>
            <person name="Lee S.S."/>
            <person name="Kim J."/>
            <person name="Numa H."/>
            <person name="Itoh T."/>
            <person name="Buell C.R."/>
            <person name="Matsumoto T."/>
        </authorList>
    </citation>
    <scope>NUCLEOTIDE SEQUENCE [LARGE SCALE GENOMIC DNA]</scope>
    <source>
        <strain evidence="3">cv. Nipponbare</strain>
    </source>
</reference>
<proteinExistence type="predicted"/>
<gene>
    <name evidence="2" type="ordered locus">Os06g0483400</name>
    <name evidence="2" type="ORF">OSNPB_060483400</name>
</gene>
<evidence type="ECO:0000313" key="2">
    <source>
        <dbReference type="EMBL" id="BAS97813.1"/>
    </source>
</evidence>
<organism evidence="2 3">
    <name type="scientific">Oryza sativa subsp. japonica</name>
    <name type="common">Rice</name>
    <dbReference type="NCBI Taxonomy" id="39947"/>
    <lineage>
        <taxon>Eukaryota</taxon>
        <taxon>Viridiplantae</taxon>
        <taxon>Streptophyta</taxon>
        <taxon>Embryophyta</taxon>
        <taxon>Tracheophyta</taxon>
        <taxon>Spermatophyta</taxon>
        <taxon>Magnoliopsida</taxon>
        <taxon>Liliopsida</taxon>
        <taxon>Poales</taxon>
        <taxon>Poaceae</taxon>
        <taxon>BOP clade</taxon>
        <taxon>Oryzoideae</taxon>
        <taxon>Oryzeae</taxon>
        <taxon>Oryzinae</taxon>
        <taxon>Oryza</taxon>
        <taxon>Oryza sativa</taxon>
    </lineage>
</organism>
<protein>
    <submittedName>
        <fullName evidence="2">Os06g0483400 protein</fullName>
    </submittedName>
</protein>
<dbReference type="Proteomes" id="UP000059680">
    <property type="component" value="Chromosome 6"/>
</dbReference>
<feature type="region of interest" description="Disordered" evidence="1">
    <location>
        <begin position="73"/>
        <end position="94"/>
    </location>
</feature>
<reference evidence="2 3" key="2">
    <citation type="journal article" date="2013" name="Plant Cell Physiol.">
        <title>Rice Annotation Project Database (RAP-DB): an integrative and interactive database for rice genomics.</title>
        <authorList>
            <person name="Sakai H."/>
            <person name="Lee S.S."/>
            <person name="Tanaka T."/>
            <person name="Numa H."/>
            <person name="Kim J."/>
            <person name="Kawahara Y."/>
            <person name="Wakimoto H."/>
            <person name="Yang C.C."/>
            <person name="Iwamoto M."/>
            <person name="Abe T."/>
            <person name="Yamada Y."/>
            <person name="Muto A."/>
            <person name="Inokuchi H."/>
            <person name="Ikemura T."/>
            <person name="Matsumoto T."/>
            <person name="Sasaki T."/>
            <person name="Itoh T."/>
        </authorList>
    </citation>
    <scope>NUCLEOTIDE SEQUENCE [LARGE SCALE GENOMIC DNA]</scope>
    <source>
        <strain evidence="3">cv. Nipponbare</strain>
    </source>
</reference>
<dbReference type="PaxDb" id="39947-A0A0P0WWT5"/>
<evidence type="ECO:0000313" key="3">
    <source>
        <dbReference type="Proteomes" id="UP000059680"/>
    </source>
</evidence>
<keyword evidence="3" id="KW-1185">Reference proteome</keyword>
<dbReference type="EMBL" id="AP014962">
    <property type="protein sequence ID" value="BAS97813.1"/>
    <property type="molecule type" value="Genomic_DNA"/>
</dbReference>
<dbReference type="InParanoid" id="A0A0P0WWT5"/>
<reference evidence="3" key="1">
    <citation type="journal article" date="2005" name="Nature">
        <title>The map-based sequence of the rice genome.</title>
        <authorList>
            <consortium name="International rice genome sequencing project (IRGSP)"/>
            <person name="Matsumoto T."/>
            <person name="Wu J."/>
            <person name="Kanamori H."/>
            <person name="Katayose Y."/>
            <person name="Fujisawa M."/>
            <person name="Namiki N."/>
            <person name="Mizuno H."/>
            <person name="Yamamoto K."/>
            <person name="Antonio B.A."/>
            <person name="Baba T."/>
            <person name="Sakata K."/>
            <person name="Nagamura Y."/>
            <person name="Aoki H."/>
            <person name="Arikawa K."/>
            <person name="Arita K."/>
            <person name="Bito T."/>
            <person name="Chiden Y."/>
            <person name="Fujitsuka N."/>
            <person name="Fukunaka R."/>
            <person name="Hamada M."/>
            <person name="Harada C."/>
            <person name="Hayashi A."/>
            <person name="Hijishita S."/>
            <person name="Honda M."/>
            <person name="Hosokawa S."/>
            <person name="Ichikawa Y."/>
            <person name="Idonuma A."/>
            <person name="Iijima M."/>
            <person name="Ikeda M."/>
            <person name="Ikeno M."/>
            <person name="Ito K."/>
            <person name="Ito S."/>
            <person name="Ito T."/>
            <person name="Ito Y."/>
            <person name="Ito Y."/>
            <person name="Iwabuchi A."/>
            <person name="Kamiya K."/>
            <person name="Karasawa W."/>
            <person name="Kurita K."/>
            <person name="Katagiri S."/>
            <person name="Kikuta A."/>
            <person name="Kobayashi H."/>
            <person name="Kobayashi N."/>
            <person name="Machita K."/>
            <person name="Maehara T."/>
            <person name="Masukawa M."/>
            <person name="Mizubayashi T."/>
            <person name="Mukai Y."/>
            <person name="Nagasaki H."/>
            <person name="Nagata Y."/>
            <person name="Naito S."/>
            <person name="Nakashima M."/>
            <person name="Nakama Y."/>
            <person name="Nakamichi Y."/>
            <person name="Nakamura M."/>
            <person name="Meguro A."/>
            <person name="Negishi M."/>
            <person name="Ohta I."/>
            <person name="Ohta T."/>
            <person name="Okamoto M."/>
            <person name="Ono N."/>
            <person name="Saji S."/>
            <person name="Sakaguchi M."/>
            <person name="Sakai K."/>
            <person name="Shibata M."/>
            <person name="Shimokawa T."/>
            <person name="Song J."/>
            <person name="Takazaki Y."/>
            <person name="Terasawa K."/>
            <person name="Tsugane M."/>
            <person name="Tsuji K."/>
            <person name="Ueda S."/>
            <person name="Waki K."/>
            <person name="Yamagata H."/>
            <person name="Yamamoto M."/>
            <person name="Yamamoto S."/>
            <person name="Yamane H."/>
            <person name="Yoshiki S."/>
            <person name="Yoshihara R."/>
            <person name="Yukawa K."/>
            <person name="Zhong H."/>
            <person name="Yano M."/>
            <person name="Yuan Q."/>
            <person name="Ouyang S."/>
            <person name="Liu J."/>
            <person name="Jones K.M."/>
            <person name="Gansberger K."/>
            <person name="Moffat K."/>
            <person name="Hill J."/>
            <person name="Bera J."/>
            <person name="Fadrosh D."/>
            <person name="Jin S."/>
            <person name="Johri S."/>
            <person name="Kim M."/>
            <person name="Overton L."/>
            <person name="Reardon M."/>
            <person name="Tsitrin T."/>
            <person name="Vuong H."/>
            <person name="Weaver B."/>
            <person name="Ciecko A."/>
            <person name="Tallon L."/>
            <person name="Jackson J."/>
            <person name="Pai G."/>
            <person name="Aken S.V."/>
            <person name="Utterback T."/>
            <person name="Reidmuller S."/>
            <person name="Feldblyum T."/>
            <person name="Hsiao J."/>
            <person name="Zismann V."/>
            <person name="Iobst S."/>
            <person name="de Vazeille A.R."/>
            <person name="Buell C.R."/>
            <person name="Ying K."/>
            <person name="Li Y."/>
            <person name="Lu T."/>
            <person name="Huang Y."/>
            <person name="Zhao Q."/>
            <person name="Feng Q."/>
            <person name="Zhang L."/>
            <person name="Zhu J."/>
            <person name="Weng Q."/>
            <person name="Mu J."/>
            <person name="Lu Y."/>
            <person name="Fan D."/>
            <person name="Liu Y."/>
            <person name="Guan J."/>
            <person name="Zhang Y."/>
            <person name="Yu S."/>
            <person name="Liu X."/>
            <person name="Zhang Y."/>
            <person name="Hong G."/>
            <person name="Han B."/>
            <person name="Choisne N."/>
            <person name="Demange N."/>
            <person name="Orjeda G."/>
            <person name="Samain S."/>
            <person name="Cattolico L."/>
            <person name="Pelletier E."/>
            <person name="Couloux A."/>
            <person name="Segurens B."/>
            <person name="Wincker P."/>
            <person name="D'Hont A."/>
            <person name="Scarpelli C."/>
            <person name="Weissenbach J."/>
            <person name="Salanoubat M."/>
            <person name="Quetier F."/>
            <person name="Yu Y."/>
            <person name="Kim H.R."/>
            <person name="Rambo T."/>
            <person name="Currie J."/>
            <person name="Collura K."/>
            <person name="Luo M."/>
            <person name="Yang T."/>
            <person name="Ammiraju J.S.S."/>
            <person name="Engler F."/>
            <person name="Soderlund C."/>
            <person name="Wing R.A."/>
            <person name="Palmer L.E."/>
            <person name="de la Bastide M."/>
            <person name="Spiegel L."/>
            <person name="Nascimento L."/>
            <person name="Zutavern T."/>
            <person name="O'Shaughnessy A."/>
            <person name="Dike S."/>
            <person name="Dedhia N."/>
            <person name="Preston R."/>
            <person name="Balija V."/>
            <person name="McCombie W.R."/>
            <person name="Chow T."/>
            <person name="Chen H."/>
            <person name="Chung M."/>
            <person name="Chen C."/>
            <person name="Shaw J."/>
            <person name="Wu H."/>
            <person name="Hsiao K."/>
            <person name="Chao Y."/>
            <person name="Chu M."/>
            <person name="Cheng C."/>
            <person name="Hour A."/>
            <person name="Lee P."/>
            <person name="Lin S."/>
            <person name="Lin Y."/>
            <person name="Liou J."/>
            <person name="Liu S."/>
            <person name="Hsing Y."/>
            <person name="Raghuvanshi S."/>
            <person name="Mohanty A."/>
            <person name="Bharti A.K."/>
            <person name="Gaur A."/>
            <person name="Gupta V."/>
            <person name="Kumar D."/>
            <person name="Ravi V."/>
            <person name="Vij S."/>
            <person name="Kapur A."/>
            <person name="Khurana P."/>
            <person name="Khurana P."/>
            <person name="Khurana J.P."/>
            <person name="Tyagi A.K."/>
            <person name="Gaikwad K."/>
            <person name="Singh A."/>
            <person name="Dalal V."/>
            <person name="Srivastava S."/>
            <person name="Dixit A."/>
            <person name="Pal A.K."/>
            <person name="Ghazi I.A."/>
            <person name="Yadav M."/>
            <person name="Pandit A."/>
            <person name="Bhargava A."/>
            <person name="Sureshbabu K."/>
            <person name="Batra K."/>
            <person name="Sharma T.R."/>
            <person name="Mohapatra T."/>
            <person name="Singh N.K."/>
            <person name="Messing J."/>
            <person name="Nelson A.B."/>
            <person name="Fuks G."/>
            <person name="Kavchok S."/>
            <person name="Keizer G."/>
            <person name="Linton E."/>
            <person name="Llaca V."/>
            <person name="Song R."/>
            <person name="Tanyolac B."/>
            <person name="Young S."/>
            <person name="Ho-Il K."/>
            <person name="Hahn J.H."/>
            <person name="Sangsakoo G."/>
            <person name="Vanavichit A."/>
            <person name="de Mattos Luiz.A.T."/>
            <person name="Zimmer P.D."/>
            <person name="Malone G."/>
            <person name="Dellagostin O."/>
            <person name="de Oliveira A.C."/>
            <person name="Bevan M."/>
            <person name="Bancroft I."/>
            <person name="Minx P."/>
            <person name="Cordum H."/>
            <person name="Wilson R."/>
            <person name="Cheng Z."/>
            <person name="Jin W."/>
            <person name="Jiang J."/>
            <person name="Leong S.A."/>
            <person name="Iwama H."/>
            <person name="Gojobori T."/>
            <person name="Itoh T."/>
            <person name="Niimura Y."/>
            <person name="Fujii Y."/>
            <person name="Habara T."/>
            <person name="Sakai H."/>
            <person name="Sato Y."/>
            <person name="Wilson G."/>
            <person name="Kumar K."/>
            <person name="McCouch S."/>
            <person name="Juretic N."/>
            <person name="Hoen D."/>
            <person name="Wright S."/>
            <person name="Bruskiewich R."/>
            <person name="Bureau T."/>
            <person name="Miyao A."/>
            <person name="Hirochika H."/>
            <person name="Nishikawa T."/>
            <person name="Kadowaki K."/>
            <person name="Sugiura M."/>
            <person name="Burr B."/>
            <person name="Sasaki T."/>
        </authorList>
    </citation>
    <scope>NUCLEOTIDE SEQUENCE [LARGE SCALE GENOMIC DNA]</scope>
    <source>
        <strain evidence="3">cv. Nipponbare</strain>
    </source>
</reference>
<name>A0A0P0WWT5_ORYSJ</name>
<evidence type="ECO:0000256" key="1">
    <source>
        <dbReference type="SAM" id="MobiDB-lite"/>
    </source>
</evidence>
<dbReference type="AlphaFoldDB" id="A0A0P0WWT5"/>